<keyword evidence="2" id="KW-1185">Reference proteome</keyword>
<accession>A0A9Q0B1L6</accession>
<dbReference type="AlphaFoldDB" id="A0A9Q0B1L6"/>
<proteinExistence type="predicted"/>
<dbReference type="Proteomes" id="UP001056436">
    <property type="component" value="Unassembled WGS sequence"/>
</dbReference>
<evidence type="ECO:0000313" key="2">
    <source>
        <dbReference type="Proteomes" id="UP001056436"/>
    </source>
</evidence>
<name>A0A9Q0B1L6_9PEZI</name>
<protein>
    <submittedName>
        <fullName evidence="1">Uncharacterized protein</fullName>
    </submittedName>
</protein>
<evidence type="ECO:0000313" key="1">
    <source>
        <dbReference type="EMBL" id="KAI3540578.1"/>
    </source>
</evidence>
<sequence length="40" mass="4516">MLLPIGCLVQHASQWETSSVNDPFWRHEDDVPGSRTVPLP</sequence>
<organism evidence="1 2">
    <name type="scientific">Colletotrichum abscissum</name>
    <dbReference type="NCBI Taxonomy" id="1671311"/>
    <lineage>
        <taxon>Eukaryota</taxon>
        <taxon>Fungi</taxon>
        <taxon>Dikarya</taxon>
        <taxon>Ascomycota</taxon>
        <taxon>Pezizomycotina</taxon>
        <taxon>Sordariomycetes</taxon>
        <taxon>Hypocreomycetidae</taxon>
        <taxon>Glomerellales</taxon>
        <taxon>Glomerellaceae</taxon>
        <taxon>Colletotrichum</taxon>
        <taxon>Colletotrichum acutatum species complex</taxon>
    </lineage>
</organism>
<gene>
    <name evidence="1" type="ORF">CABS02_10991</name>
</gene>
<reference evidence="1" key="1">
    <citation type="submission" date="2019-01" db="EMBL/GenBank/DDBJ databases">
        <title>Colletotrichum abscissum LGMF1257.</title>
        <authorList>
            <person name="Baroncelli R."/>
        </authorList>
    </citation>
    <scope>NUCLEOTIDE SEQUENCE</scope>
    <source>
        <strain evidence="1">Ca142</strain>
    </source>
</reference>
<dbReference type="EMBL" id="SDAQ01000090">
    <property type="protein sequence ID" value="KAI3540578.1"/>
    <property type="molecule type" value="Genomic_DNA"/>
</dbReference>
<comment type="caution">
    <text evidence="1">The sequence shown here is derived from an EMBL/GenBank/DDBJ whole genome shotgun (WGS) entry which is preliminary data.</text>
</comment>